<dbReference type="PROSITE" id="PS51029">
    <property type="entry name" value="MADF"/>
    <property type="match status" value="1"/>
</dbReference>
<dbReference type="InterPro" id="IPR039353">
    <property type="entry name" value="TF_Adf1"/>
</dbReference>
<reference evidence="3" key="1">
    <citation type="submission" date="2025-05" db="UniProtKB">
        <authorList>
            <consortium name="RefSeq"/>
        </authorList>
    </citation>
    <scope>NUCLEOTIDE SEQUENCE [LARGE SCALE GENOMIC DNA]</scope>
</reference>
<protein>
    <submittedName>
        <fullName evidence="4">Uncharacterized protein LOC125775607</fullName>
    </submittedName>
</protein>
<dbReference type="PANTHER" id="PTHR12243:SF67">
    <property type="entry name" value="COREPRESSOR OF PANGOLIN, ISOFORM A-RELATED"/>
    <property type="match status" value="1"/>
</dbReference>
<evidence type="ECO:0000259" key="2">
    <source>
        <dbReference type="PROSITE" id="PS51029"/>
    </source>
</evidence>
<dbReference type="RefSeq" id="XP_049302216.1">
    <property type="nucleotide sequence ID" value="XM_049446259.1"/>
</dbReference>
<gene>
    <name evidence="4" type="primary">LOC125775607</name>
</gene>
<dbReference type="Pfam" id="PF10545">
    <property type="entry name" value="MADF_DNA_bdg"/>
    <property type="match status" value="1"/>
</dbReference>
<accession>A0ABM3IZ10</accession>
<dbReference type="Proteomes" id="UP001652620">
    <property type="component" value="Chromosome 1"/>
</dbReference>
<dbReference type="InterPro" id="IPR006578">
    <property type="entry name" value="MADF-dom"/>
</dbReference>
<keyword evidence="3" id="KW-1185">Reference proteome</keyword>
<feature type="compositionally biased region" description="Low complexity" evidence="1">
    <location>
        <begin position="134"/>
        <end position="145"/>
    </location>
</feature>
<feature type="region of interest" description="Disordered" evidence="1">
    <location>
        <begin position="127"/>
        <end position="169"/>
    </location>
</feature>
<dbReference type="GeneID" id="125775607"/>
<evidence type="ECO:0000256" key="1">
    <source>
        <dbReference type="SAM" id="MobiDB-lite"/>
    </source>
</evidence>
<dbReference type="PANTHER" id="PTHR12243">
    <property type="entry name" value="MADF DOMAIN TRANSCRIPTION FACTOR"/>
    <property type="match status" value="1"/>
</dbReference>
<proteinExistence type="predicted"/>
<name>A0ABM3IZ10_BACDO</name>
<reference evidence="4" key="2">
    <citation type="submission" date="2025-08" db="UniProtKB">
        <authorList>
            <consortium name="RefSeq"/>
        </authorList>
    </citation>
    <scope>IDENTIFICATION</scope>
    <source>
        <tissue evidence="4">Adult</tissue>
    </source>
</reference>
<evidence type="ECO:0000313" key="4">
    <source>
        <dbReference type="RefSeq" id="XP_049302216.1"/>
    </source>
</evidence>
<evidence type="ECO:0000313" key="3">
    <source>
        <dbReference type="Proteomes" id="UP001652620"/>
    </source>
</evidence>
<organism evidence="3 4">
    <name type="scientific">Bactrocera dorsalis</name>
    <name type="common">Oriental fruit fly</name>
    <name type="synonym">Dacus dorsalis</name>
    <dbReference type="NCBI Taxonomy" id="27457"/>
    <lineage>
        <taxon>Eukaryota</taxon>
        <taxon>Metazoa</taxon>
        <taxon>Ecdysozoa</taxon>
        <taxon>Arthropoda</taxon>
        <taxon>Hexapoda</taxon>
        <taxon>Insecta</taxon>
        <taxon>Pterygota</taxon>
        <taxon>Neoptera</taxon>
        <taxon>Endopterygota</taxon>
        <taxon>Diptera</taxon>
        <taxon>Brachycera</taxon>
        <taxon>Muscomorpha</taxon>
        <taxon>Tephritoidea</taxon>
        <taxon>Tephritidae</taxon>
        <taxon>Bactrocera</taxon>
        <taxon>Bactrocera</taxon>
    </lineage>
</organism>
<sequence length="239" mass="26701">MFLIIINYFYKGEMCRRRWLTLRDRYGREVRKANAPSGSGMEVQRQWHLLNAMKFIQPHIVPRPIRFSQNICEIEQRQLPIATEDSGLQPHVHVQEVEVPSPLWPKPLIVSLPSPSPPVAVVPSPPVAVPPSPTASSSTSLPSPSCSTQVATQKGRKRGQSGPTNSEVDKKMIEAIDIFKKRWSTQAIMPVQQQQQSTSPAVQSFSTLAVSILNKMDEAKQVRAIEKMLEAAFAVQRGE</sequence>
<feature type="domain" description="MADF" evidence="2">
    <location>
        <begin position="1"/>
        <end position="61"/>
    </location>
</feature>